<dbReference type="PANTHER" id="PTHR11461">
    <property type="entry name" value="SERINE PROTEASE INHIBITOR, SERPIN"/>
    <property type="match status" value="1"/>
</dbReference>
<dbReference type="Pfam" id="PF00079">
    <property type="entry name" value="Serpin"/>
    <property type="match status" value="2"/>
</dbReference>
<feature type="transmembrane region" description="Helical" evidence="3">
    <location>
        <begin position="413"/>
        <end position="433"/>
    </location>
</feature>
<name>A0A016W0H3_9BILA</name>
<dbReference type="GO" id="GO:0004867">
    <property type="term" value="F:serine-type endopeptidase inhibitor activity"/>
    <property type="evidence" value="ECO:0007669"/>
    <property type="project" value="InterPro"/>
</dbReference>
<keyword evidence="6" id="KW-1185">Reference proteome</keyword>
<evidence type="ECO:0000256" key="1">
    <source>
        <dbReference type="ARBA" id="ARBA00009500"/>
    </source>
</evidence>
<evidence type="ECO:0000259" key="4">
    <source>
        <dbReference type="SMART" id="SM00093"/>
    </source>
</evidence>
<evidence type="ECO:0000313" key="6">
    <source>
        <dbReference type="Proteomes" id="UP000024635"/>
    </source>
</evidence>
<dbReference type="SMART" id="SM00093">
    <property type="entry name" value="SERPIN"/>
    <property type="match status" value="1"/>
</dbReference>
<dbReference type="InterPro" id="IPR023795">
    <property type="entry name" value="Serpin_CS"/>
</dbReference>
<evidence type="ECO:0000256" key="3">
    <source>
        <dbReference type="SAM" id="Phobius"/>
    </source>
</evidence>
<dbReference type="InterPro" id="IPR000215">
    <property type="entry name" value="Serpin_fam"/>
</dbReference>
<dbReference type="InterPro" id="IPR042185">
    <property type="entry name" value="Serpin_sf_2"/>
</dbReference>
<dbReference type="Proteomes" id="UP000024635">
    <property type="component" value="Unassembled WGS sequence"/>
</dbReference>
<dbReference type="SUPFAM" id="SSF56574">
    <property type="entry name" value="Serpins"/>
    <property type="match status" value="1"/>
</dbReference>
<dbReference type="PROSITE" id="PS00284">
    <property type="entry name" value="SERPIN"/>
    <property type="match status" value="1"/>
</dbReference>
<dbReference type="OrthoDB" id="9518664at2759"/>
<protein>
    <recommendedName>
        <fullName evidence="4">Serpin domain-containing protein</fullName>
    </recommendedName>
</protein>
<dbReference type="Gene3D" id="3.30.497.10">
    <property type="entry name" value="Antithrombin, subunit I, domain 2"/>
    <property type="match status" value="1"/>
</dbReference>
<accession>A0A016W0H3</accession>
<dbReference type="Gene3D" id="2.30.39.10">
    <property type="entry name" value="Alpha-1-antitrypsin, domain 1"/>
    <property type="match status" value="1"/>
</dbReference>
<dbReference type="GO" id="GO:0005615">
    <property type="term" value="C:extracellular space"/>
    <property type="evidence" value="ECO:0007669"/>
    <property type="project" value="InterPro"/>
</dbReference>
<dbReference type="InterPro" id="IPR023796">
    <property type="entry name" value="Serpin_dom"/>
</dbReference>
<gene>
    <name evidence="5" type="primary">Acey_s0002.g622</name>
    <name evidence="5" type="ORF">Y032_0002g622</name>
</gene>
<sequence length="497" mass="55626">MTTALIPNGAFLNAELDFGLSMLRQVPVTQQLVVSPISVIFALAMVQAGARGKTKMQIDQAISRGAADGAVVDYYSKLSRAIMTSNNGTQARIANGFFIDKRFNISNEYANTVSSMYSAKIESLDFTQPEQAAKTIENFVSQVTSGKLQNIANADTVKDAFAVLINAIYFNAEWEYKFLKGSSSNRTFNTTNNTGRLVGKRLSRCEQRKVFDKTHCSSGRPAGVAVIEFVNESDEERLYAEDQDMQLLSLRYKDPSYALNIFLPKNRFAIEQLREKLDGAYIQHMFSQLNMTSLRISIPKIKIETDFRLEEALMAMNVSEMFNDSADLTGITDSLRLKVSSATHKAIIEVDEDGTTAAAVTLFKLIPRFAPPESVIFSADHPFIFILTKDKNPLFIGQFLEYHTKGHMWKPHALYPSIIFALLLYNGIVVIFLRPVCDQGQTMGGSMENLAIYVPRPANKFTQHYRVAIMTVASVDKMHNYEEALCEVCEKTLQFST</sequence>
<dbReference type="AlphaFoldDB" id="A0A016W0H3"/>
<organism evidence="5 6">
    <name type="scientific">Ancylostoma ceylanicum</name>
    <dbReference type="NCBI Taxonomy" id="53326"/>
    <lineage>
        <taxon>Eukaryota</taxon>
        <taxon>Metazoa</taxon>
        <taxon>Ecdysozoa</taxon>
        <taxon>Nematoda</taxon>
        <taxon>Chromadorea</taxon>
        <taxon>Rhabditida</taxon>
        <taxon>Rhabditina</taxon>
        <taxon>Rhabditomorpha</taxon>
        <taxon>Strongyloidea</taxon>
        <taxon>Ancylostomatidae</taxon>
        <taxon>Ancylostomatinae</taxon>
        <taxon>Ancylostoma</taxon>
    </lineage>
</organism>
<keyword evidence="3" id="KW-0812">Transmembrane</keyword>
<comment type="similarity">
    <text evidence="1 2">Belongs to the serpin family.</text>
</comment>
<reference evidence="6" key="1">
    <citation type="journal article" date="2015" name="Nat. Genet.">
        <title>The genome and transcriptome of the zoonotic hookworm Ancylostoma ceylanicum identify infection-specific gene families.</title>
        <authorList>
            <person name="Schwarz E.M."/>
            <person name="Hu Y."/>
            <person name="Antoshechkin I."/>
            <person name="Miller M.M."/>
            <person name="Sternberg P.W."/>
            <person name="Aroian R.V."/>
        </authorList>
    </citation>
    <scope>NUCLEOTIDE SEQUENCE</scope>
    <source>
        <strain evidence="6">HY135</strain>
    </source>
</reference>
<dbReference type="InterPro" id="IPR042178">
    <property type="entry name" value="Serpin_sf_1"/>
</dbReference>
<proteinExistence type="inferred from homology"/>
<keyword evidence="3" id="KW-0472">Membrane</keyword>
<dbReference type="InterPro" id="IPR036186">
    <property type="entry name" value="Serpin_sf"/>
</dbReference>
<dbReference type="PANTHER" id="PTHR11461:SF211">
    <property type="entry name" value="GH10112P-RELATED"/>
    <property type="match status" value="1"/>
</dbReference>
<evidence type="ECO:0000313" key="5">
    <source>
        <dbReference type="EMBL" id="EYC33140.1"/>
    </source>
</evidence>
<dbReference type="STRING" id="53326.A0A016W0H3"/>
<evidence type="ECO:0000256" key="2">
    <source>
        <dbReference type="RuleBase" id="RU000411"/>
    </source>
</evidence>
<feature type="domain" description="Serpin" evidence="4">
    <location>
        <begin position="20"/>
        <end position="402"/>
    </location>
</feature>
<comment type="caution">
    <text evidence="5">The sequence shown here is derived from an EMBL/GenBank/DDBJ whole genome shotgun (WGS) entry which is preliminary data.</text>
</comment>
<dbReference type="EMBL" id="JARK01001338">
    <property type="protein sequence ID" value="EYC33140.1"/>
    <property type="molecule type" value="Genomic_DNA"/>
</dbReference>
<keyword evidence="3" id="KW-1133">Transmembrane helix</keyword>